<keyword evidence="1" id="KW-0479">Metal-binding</keyword>
<dbReference type="GO" id="GO:0044281">
    <property type="term" value="P:small molecule metabolic process"/>
    <property type="evidence" value="ECO:0007669"/>
    <property type="project" value="UniProtKB-ARBA"/>
</dbReference>
<dbReference type="GO" id="GO:0030976">
    <property type="term" value="F:thiamine pyrophosphate binding"/>
    <property type="evidence" value="ECO:0007669"/>
    <property type="project" value="InterPro"/>
</dbReference>
<keyword evidence="4" id="KW-0670">Pyruvate</keyword>
<dbReference type="InterPro" id="IPR029061">
    <property type="entry name" value="THDP-binding"/>
</dbReference>
<dbReference type="GO" id="GO:0016491">
    <property type="term" value="F:oxidoreductase activity"/>
    <property type="evidence" value="ECO:0007669"/>
    <property type="project" value="UniProtKB-KW"/>
</dbReference>
<feature type="domain" description="4Fe-4S ferredoxin-type" evidence="3">
    <location>
        <begin position="627"/>
        <end position="658"/>
    </location>
</feature>
<dbReference type="SUPFAM" id="SSF52518">
    <property type="entry name" value="Thiamin diphosphate-binding fold (THDP-binding)"/>
    <property type="match status" value="2"/>
</dbReference>
<gene>
    <name evidence="4" type="ORF">CT19425_MP60051</name>
</gene>
<name>A0A375IR08_9BURK</name>
<dbReference type="Gene3D" id="3.40.50.970">
    <property type="match status" value="2"/>
</dbReference>
<dbReference type="GO" id="GO:0046872">
    <property type="term" value="F:metal ion binding"/>
    <property type="evidence" value="ECO:0007669"/>
    <property type="project" value="UniProtKB-KW"/>
</dbReference>
<accession>A0A375IR08</accession>
<reference evidence="4 5" key="1">
    <citation type="submission" date="2018-01" db="EMBL/GenBank/DDBJ databases">
        <authorList>
            <person name="Gaut B.S."/>
            <person name="Morton B.R."/>
            <person name="Clegg M.T."/>
            <person name="Duvall M.R."/>
        </authorList>
    </citation>
    <scope>NUCLEOTIDE SEQUENCE [LARGE SCALE GENOMIC DNA]</scope>
    <source>
        <strain evidence="4">Cupriavidus taiwanensis LMG 19425</strain>
        <plasmid evidence="5">Plasmid ii</plasmid>
    </source>
</reference>
<dbReference type="AlphaFoldDB" id="A0A375IR08"/>
<dbReference type="Pfam" id="PF02775">
    <property type="entry name" value="TPP_enzyme_C"/>
    <property type="match status" value="1"/>
</dbReference>
<evidence type="ECO:0000256" key="1">
    <source>
        <dbReference type="ARBA" id="ARBA00022723"/>
    </source>
</evidence>
<dbReference type="CDD" id="cd07034">
    <property type="entry name" value="TPP_PYR_PFOR_IOR-alpha_like"/>
    <property type="match status" value="1"/>
</dbReference>
<evidence type="ECO:0000313" key="4">
    <source>
        <dbReference type="EMBL" id="SPK75675.1"/>
    </source>
</evidence>
<evidence type="ECO:0000259" key="3">
    <source>
        <dbReference type="PROSITE" id="PS51379"/>
    </source>
</evidence>
<keyword evidence="4" id="KW-0614">Plasmid</keyword>
<evidence type="ECO:0000256" key="2">
    <source>
        <dbReference type="ARBA" id="ARBA00023002"/>
    </source>
</evidence>
<dbReference type="PANTHER" id="PTHR43710:SF5">
    <property type="entry name" value="INDOLEPYRUVATE FERREDOXIN OXIDOREDUCTASE ALPHA SUBUNIT"/>
    <property type="match status" value="1"/>
</dbReference>
<evidence type="ECO:0000313" key="5">
    <source>
        <dbReference type="Proteomes" id="UP000255505"/>
    </source>
</evidence>
<dbReference type="PANTHER" id="PTHR43710">
    <property type="entry name" value="2-HYDROXYACYL-COA LYASE"/>
    <property type="match status" value="1"/>
</dbReference>
<dbReference type="CDD" id="cd02008">
    <property type="entry name" value="TPP_IOR_alpha"/>
    <property type="match status" value="1"/>
</dbReference>
<dbReference type="InterPro" id="IPR002880">
    <property type="entry name" value="Pyrv_Fd/Flavodoxin_OxRdtase_N"/>
</dbReference>
<dbReference type="PROSITE" id="PS51379">
    <property type="entry name" value="4FE4S_FER_2"/>
    <property type="match status" value="1"/>
</dbReference>
<sequence length="731" mass="78729">MAERSFVEEVKKLRLGSGEVFSGEGILAVTKALLESGVAYVAGYQGSPISHLMDVLADAQDILAENGIRFENSASEATAAASLAASVNYPLRGAVTFKATVGTNVASDALANLASGGVTGGALIIVGEDYGEGSSIMQERSHAFAMKSQMWLLDPRPNLPCIVQAVKDGFALSEASNTPVMLQLRVRSCHVHGQFVASDNRRSKFSIQDALDNPARDLSRIVLPPASFVHEHEKVKQRWPAAVKFIEERELNEFFHGDIDDIGIAVQGGSYNTLIRALEQLGLADVFGESRIPLYVMNVAYPLIDSEWERFCAGKRAVLVLEEGQPNFIEQNAANILRIAGADVTLHGKDLLPMAGEYNTATILKGLRAFLEQYGKIAPLPEPKPARKVIPLVQAPAAVVDAVAAEVLEPQKLVDESVHARPPGFCTGCPERPIFTAMKLVEREIGEHHVSADIGCHLFSILPPFNLGNTTMGYGLGGASAAALNAPTGKRAISVMGDGGFWHNGLTSGIANAVFNKSDNLTIVVDNSYTSATGGQDILSSTAHNDTRSTGHAIEDAVRGVGVKWVKTIRRTYDLKAMKATLKEALTTGAKGPKVLIAQSECMLNKQRREKPRTRKAIADGQRVVRERFGVDSDTCTGDHSCIRLSGCPSLTIKPNPDPLRTDPVASVLDSCVGCGLCGEVSHAAVLCPSFYRAQIVTNPTRLDKLRQRLRDMVIGFLQKREAARRARFAF</sequence>
<dbReference type="InterPro" id="IPR011766">
    <property type="entry name" value="TPP_enzyme_TPP-bd"/>
</dbReference>
<keyword evidence="2" id="KW-0560">Oxidoreductase</keyword>
<geneLocation type="plasmid" evidence="4">
    <name>II</name>
</geneLocation>
<protein>
    <submittedName>
        <fullName evidence="4">Indolepyruvate ferredoxin subunit alpha</fullName>
    </submittedName>
</protein>
<dbReference type="RefSeq" id="WP_115665363.1">
    <property type="nucleotide sequence ID" value="NZ_LT991977.1"/>
</dbReference>
<dbReference type="InterPro" id="IPR045025">
    <property type="entry name" value="HACL1-like"/>
</dbReference>
<dbReference type="InterPro" id="IPR017896">
    <property type="entry name" value="4Fe4S_Fe-S-bd"/>
</dbReference>
<proteinExistence type="predicted"/>
<organism evidence="4 5">
    <name type="scientific">Cupriavidus taiwanensis</name>
    <dbReference type="NCBI Taxonomy" id="164546"/>
    <lineage>
        <taxon>Bacteria</taxon>
        <taxon>Pseudomonadati</taxon>
        <taxon>Pseudomonadota</taxon>
        <taxon>Betaproteobacteria</taxon>
        <taxon>Burkholderiales</taxon>
        <taxon>Burkholderiaceae</taxon>
        <taxon>Cupriavidus</taxon>
    </lineage>
</organism>
<dbReference type="Proteomes" id="UP000255505">
    <property type="component" value="Plasmid II"/>
</dbReference>
<dbReference type="EMBL" id="LT991977">
    <property type="protein sequence ID" value="SPK75675.1"/>
    <property type="molecule type" value="Genomic_DNA"/>
</dbReference>